<feature type="compositionally biased region" description="Polar residues" evidence="1">
    <location>
        <begin position="35"/>
        <end position="59"/>
    </location>
</feature>
<evidence type="ECO:0000256" key="1">
    <source>
        <dbReference type="SAM" id="MobiDB-lite"/>
    </source>
</evidence>
<comment type="caution">
    <text evidence="2">The sequence shown here is derived from an EMBL/GenBank/DDBJ whole genome shotgun (WGS) entry which is preliminary data.</text>
</comment>
<reference evidence="2" key="2">
    <citation type="submission" date="2022-10" db="EMBL/GenBank/DDBJ databases">
        <authorList>
            <person name="Aronson H.S."/>
        </authorList>
    </citation>
    <scope>NUCLEOTIDE SEQUENCE</scope>
    <source>
        <strain evidence="2">RS19-109</strain>
    </source>
</reference>
<reference evidence="2" key="1">
    <citation type="journal article" date="2022" name="bioRxiv">
        <title>Thiovibrio frasassiensisgen. nov., sp. nov., an autotrophic, elemental sulfur disproportionating bacterium isolated from sulfidic karst sediment, and proposal of Thiovibrionaceae fam. nov.</title>
        <authorList>
            <person name="Aronson H."/>
            <person name="Thomas C."/>
            <person name="Bhattacharyya M."/>
            <person name="Eckstein S."/>
            <person name="Jensen S."/>
            <person name="Barco R."/>
            <person name="Macalady J."/>
            <person name="Amend J."/>
        </authorList>
    </citation>
    <scope>NUCLEOTIDE SEQUENCE</scope>
    <source>
        <strain evidence="2">RS19-109</strain>
    </source>
</reference>
<keyword evidence="3" id="KW-1185">Reference proteome</keyword>
<dbReference type="EMBL" id="JAPHEH010000001">
    <property type="protein sequence ID" value="MDG4475262.1"/>
    <property type="molecule type" value="Genomic_DNA"/>
</dbReference>
<feature type="region of interest" description="Disordered" evidence="1">
    <location>
        <begin position="33"/>
        <end position="59"/>
    </location>
</feature>
<dbReference type="Proteomes" id="UP001154240">
    <property type="component" value="Unassembled WGS sequence"/>
</dbReference>
<name>A0A9X4MLY3_9BACT</name>
<gene>
    <name evidence="2" type="ORF">OLX77_03695</name>
</gene>
<accession>A0A9X4MLY3</accession>
<sequence length="59" mass="6576">MNTILNRIDRLMMAITFAEANEAELAQEYIPSRKTVPSKQAEPNTTMTSGQILPTQTAH</sequence>
<evidence type="ECO:0000313" key="2">
    <source>
        <dbReference type="EMBL" id="MDG4475262.1"/>
    </source>
</evidence>
<protein>
    <submittedName>
        <fullName evidence="2">Uncharacterized protein</fullName>
    </submittedName>
</protein>
<evidence type="ECO:0000313" key="3">
    <source>
        <dbReference type="Proteomes" id="UP001154240"/>
    </source>
</evidence>
<proteinExistence type="predicted"/>
<organism evidence="2 3">
    <name type="scientific">Thiovibrio frasassiensis</name>
    <dbReference type="NCBI Taxonomy" id="2984131"/>
    <lineage>
        <taxon>Bacteria</taxon>
        <taxon>Pseudomonadati</taxon>
        <taxon>Thermodesulfobacteriota</taxon>
        <taxon>Desulfobulbia</taxon>
        <taxon>Desulfobulbales</taxon>
        <taxon>Thiovibrionaceae</taxon>
        <taxon>Thiovibrio</taxon>
    </lineage>
</organism>
<dbReference type="AlphaFoldDB" id="A0A9X4MLY3"/>
<dbReference type="RefSeq" id="WP_307632237.1">
    <property type="nucleotide sequence ID" value="NZ_JAPHEH010000001.1"/>
</dbReference>